<reference evidence="1" key="1">
    <citation type="submission" date="2018-05" db="EMBL/GenBank/DDBJ databases">
        <authorList>
            <person name="Lanie J.A."/>
            <person name="Ng W.-L."/>
            <person name="Kazmierczak K.M."/>
            <person name="Andrzejewski T.M."/>
            <person name="Davidsen T.M."/>
            <person name="Wayne K.J."/>
            <person name="Tettelin H."/>
            <person name="Glass J.I."/>
            <person name="Rusch D."/>
            <person name="Podicherti R."/>
            <person name="Tsui H.-C.T."/>
            <person name="Winkler M.E."/>
        </authorList>
    </citation>
    <scope>NUCLEOTIDE SEQUENCE</scope>
</reference>
<gene>
    <name evidence="1" type="ORF">METZ01_LOCUS347613</name>
</gene>
<proteinExistence type="predicted"/>
<evidence type="ECO:0000313" key="1">
    <source>
        <dbReference type="EMBL" id="SVC94759.1"/>
    </source>
</evidence>
<accession>A0A382RAP7</accession>
<name>A0A382RAP7_9ZZZZ</name>
<protein>
    <submittedName>
        <fullName evidence="1">Uncharacterized protein</fullName>
    </submittedName>
</protein>
<organism evidence="1">
    <name type="scientific">marine metagenome</name>
    <dbReference type="NCBI Taxonomy" id="408172"/>
    <lineage>
        <taxon>unclassified sequences</taxon>
        <taxon>metagenomes</taxon>
        <taxon>ecological metagenomes</taxon>
    </lineage>
</organism>
<sequence>MFSNINFLHTDIKNIIFKYLKCHTRDCNQIGYEKFSLLQLKENNHIYCKKCYQLAKKYERTFVFSSPWGYQGRSYLTSSSIL</sequence>
<dbReference type="EMBL" id="UINC01120337">
    <property type="protein sequence ID" value="SVC94759.1"/>
    <property type="molecule type" value="Genomic_DNA"/>
</dbReference>
<dbReference type="AlphaFoldDB" id="A0A382RAP7"/>